<name>A0A9P7F3Q0_9AGAM</name>
<accession>A0A9P7F3Q0</accession>
<gene>
    <name evidence="1" type="ORF">F5147DRAFT_654632</name>
</gene>
<proteinExistence type="predicted"/>
<organism evidence="1 2">
    <name type="scientific">Suillus discolor</name>
    <dbReference type="NCBI Taxonomy" id="1912936"/>
    <lineage>
        <taxon>Eukaryota</taxon>
        <taxon>Fungi</taxon>
        <taxon>Dikarya</taxon>
        <taxon>Basidiomycota</taxon>
        <taxon>Agaricomycotina</taxon>
        <taxon>Agaricomycetes</taxon>
        <taxon>Agaricomycetidae</taxon>
        <taxon>Boletales</taxon>
        <taxon>Suillineae</taxon>
        <taxon>Suillaceae</taxon>
        <taxon>Suillus</taxon>
    </lineage>
</organism>
<evidence type="ECO:0000313" key="1">
    <source>
        <dbReference type="EMBL" id="KAG2103720.1"/>
    </source>
</evidence>
<dbReference type="OrthoDB" id="2620486at2759"/>
<sequence>MSQTTESNEVEFGLLDFSKIVDYARSRLLAIRTELEKTQDTLSPVTARLVGEYLNWEAEAFTMPWMAYCAGLSINPPLSRNLRHLIGVLAMKQLAMLTDYLHVYESFMTLSVQPSGPWTKGRPVNTYHHAWWTRLVNLKRDDKFFGTYPNHQQVQAWVTKHFEQLPEGMTLVTPATVVEPMSTLLAQQLSTIYAEAQEEGRCILKMMEDKVLEAKMVAATMVQMDTALGDNVITAIATTEKLMRYLKREDMD</sequence>
<dbReference type="Proteomes" id="UP000823399">
    <property type="component" value="Unassembled WGS sequence"/>
</dbReference>
<comment type="caution">
    <text evidence="1">The sequence shown here is derived from an EMBL/GenBank/DDBJ whole genome shotgun (WGS) entry which is preliminary data.</text>
</comment>
<protein>
    <submittedName>
        <fullName evidence="1">Uncharacterized protein</fullName>
    </submittedName>
</protein>
<evidence type="ECO:0000313" key="2">
    <source>
        <dbReference type="Proteomes" id="UP000823399"/>
    </source>
</evidence>
<dbReference type="AlphaFoldDB" id="A0A9P7F3Q0"/>
<dbReference type="GeneID" id="64696146"/>
<reference evidence="1" key="1">
    <citation type="journal article" date="2020" name="New Phytol.">
        <title>Comparative genomics reveals dynamic genome evolution in host specialist ectomycorrhizal fungi.</title>
        <authorList>
            <person name="Lofgren L.A."/>
            <person name="Nguyen N.H."/>
            <person name="Vilgalys R."/>
            <person name="Ruytinx J."/>
            <person name="Liao H.L."/>
            <person name="Branco S."/>
            <person name="Kuo A."/>
            <person name="LaButti K."/>
            <person name="Lipzen A."/>
            <person name="Andreopoulos W."/>
            <person name="Pangilinan J."/>
            <person name="Riley R."/>
            <person name="Hundley H."/>
            <person name="Na H."/>
            <person name="Barry K."/>
            <person name="Grigoriev I.V."/>
            <person name="Stajich J.E."/>
            <person name="Kennedy P.G."/>
        </authorList>
    </citation>
    <scope>NUCLEOTIDE SEQUENCE</scope>
    <source>
        <strain evidence="1">FC423</strain>
    </source>
</reference>
<dbReference type="RefSeq" id="XP_041290617.1">
    <property type="nucleotide sequence ID" value="XM_041433887.1"/>
</dbReference>
<keyword evidence="2" id="KW-1185">Reference proteome</keyword>
<dbReference type="EMBL" id="JABBWM010000043">
    <property type="protein sequence ID" value="KAG2103720.1"/>
    <property type="molecule type" value="Genomic_DNA"/>
</dbReference>